<dbReference type="PANTHER" id="PTHR43507:SF1">
    <property type="entry name" value="NADH-UBIQUINONE OXIDOREDUCTASE CHAIN 4"/>
    <property type="match status" value="1"/>
</dbReference>
<feature type="transmembrane region" description="Helical" evidence="1">
    <location>
        <begin position="35"/>
        <end position="53"/>
    </location>
</feature>
<feature type="transmembrane region" description="Helical" evidence="1">
    <location>
        <begin position="6"/>
        <end position="23"/>
    </location>
</feature>
<accession>D9PGF4</accession>
<evidence type="ECO:0000313" key="2">
    <source>
        <dbReference type="EMBL" id="EFK97361.1"/>
    </source>
</evidence>
<reference evidence="2" key="2">
    <citation type="journal article" date="2011" name="Microb. Ecol.">
        <title>Taxonomic and Functional Metagenomic Profiling of the Microbial Community in the Anoxic Sediment of a Sub-saline Shallow Lake (Laguna de Carrizo, Central Spain).</title>
        <authorList>
            <person name="Ferrer M."/>
            <person name="Guazzaroni M.E."/>
            <person name="Richter M."/>
            <person name="Garcia-Salamanca A."/>
            <person name="Yarza P."/>
            <person name="Suarez-Suarez A."/>
            <person name="Solano J."/>
            <person name="Alcaide M."/>
            <person name="van Dillewijn P."/>
            <person name="Molina-Henares M.A."/>
            <person name="Lopez-Cortes N."/>
            <person name="Al-Ramahi Y."/>
            <person name="Guerrero C."/>
            <person name="Acosta A."/>
            <person name="de Eugenio L.I."/>
            <person name="Martinez V."/>
            <person name="Marques S."/>
            <person name="Rojo F."/>
            <person name="Santero E."/>
            <person name="Genilloud O."/>
            <person name="Perez-Perez J."/>
            <person name="Rossello-Mora R."/>
            <person name="Ramos J.L."/>
        </authorList>
    </citation>
    <scope>NUCLEOTIDE SEQUENCE</scope>
</reference>
<reference evidence="2" key="1">
    <citation type="submission" date="2010-07" db="EMBL/GenBank/DDBJ databases">
        <authorList>
            <consortium name="CONSOLIDER consortium CSD2007-00005"/>
            <person name="Guazzaroni M.-E."/>
            <person name="Richter M."/>
            <person name="Garcia-Salamanca A."/>
            <person name="Yarza P."/>
            <person name="Ferrer M."/>
        </authorList>
    </citation>
    <scope>NUCLEOTIDE SEQUENCE</scope>
</reference>
<dbReference type="GO" id="GO:0048039">
    <property type="term" value="F:ubiquinone binding"/>
    <property type="evidence" value="ECO:0007669"/>
    <property type="project" value="TreeGrafter"/>
</dbReference>
<dbReference type="InterPro" id="IPR003918">
    <property type="entry name" value="NADH_UbQ_OxRdtase"/>
</dbReference>
<dbReference type="GO" id="GO:0003954">
    <property type="term" value="F:NADH dehydrogenase activity"/>
    <property type="evidence" value="ECO:0007669"/>
    <property type="project" value="TreeGrafter"/>
</dbReference>
<feature type="transmembrane region" description="Helical" evidence="1">
    <location>
        <begin position="86"/>
        <end position="106"/>
    </location>
</feature>
<dbReference type="EMBL" id="ADZX01000230">
    <property type="protein sequence ID" value="EFK97361.1"/>
    <property type="molecule type" value="Genomic_DNA"/>
</dbReference>
<name>D9PGF4_9ZZZZ</name>
<sequence>MDFNFLTIILFLPLAGAIIIALISKENDRLVKRVAAVFTIIPLALGIYLFAAFDRSSSMAGVFQFEEKYLWIAPLNAYYHLGVDGLSLPLMLLTTFLGFLAVLISWKVHERPR</sequence>
<dbReference type="AlphaFoldDB" id="D9PGF4"/>
<gene>
    <name evidence="2" type="ORF">LDC_0601</name>
</gene>
<dbReference type="PANTHER" id="PTHR43507">
    <property type="entry name" value="NADH-UBIQUINONE OXIDOREDUCTASE CHAIN 4"/>
    <property type="match status" value="1"/>
</dbReference>
<keyword evidence="1" id="KW-0812">Transmembrane</keyword>
<organism evidence="2">
    <name type="scientific">sediment metagenome</name>
    <dbReference type="NCBI Taxonomy" id="749907"/>
    <lineage>
        <taxon>unclassified sequences</taxon>
        <taxon>metagenomes</taxon>
        <taxon>ecological metagenomes</taxon>
    </lineage>
</organism>
<dbReference type="GO" id="GO:0008137">
    <property type="term" value="F:NADH dehydrogenase (ubiquinone) activity"/>
    <property type="evidence" value="ECO:0007669"/>
    <property type="project" value="InterPro"/>
</dbReference>
<protein>
    <submittedName>
        <fullName evidence="2">Membrane protein</fullName>
    </submittedName>
</protein>
<dbReference type="GO" id="GO:0015990">
    <property type="term" value="P:electron transport coupled proton transport"/>
    <property type="evidence" value="ECO:0007669"/>
    <property type="project" value="TreeGrafter"/>
</dbReference>
<keyword evidence="1" id="KW-0472">Membrane</keyword>
<evidence type="ECO:0000256" key="1">
    <source>
        <dbReference type="SAM" id="Phobius"/>
    </source>
</evidence>
<comment type="caution">
    <text evidence="2">The sequence shown here is derived from an EMBL/GenBank/DDBJ whole genome shotgun (WGS) entry which is preliminary data.</text>
</comment>
<proteinExistence type="predicted"/>
<dbReference type="GO" id="GO:0042773">
    <property type="term" value="P:ATP synthesis coupled electron transport"/>
    <property type="evidence" value="ECO:0007669"/>
    <property type="project" value="InterPro"/>
</dbReference>
<feature type="non-terminal residue" evidence="2">
    <location>
        <position position="113"/>
    </location>
</feature>
<keyword evidence="1" id="KW-1133">Transmembrane helix</keyword>